<dbReference type="InterPro" id="IPR027843">
    <property type="entry name" value="DUF4440"/>
</dbReference>
<proteinExistence type="predicted"/>
<organism evidence="2 3">
    <name type="scientific">Aureibacillus halotolerans</name>
    <dbReference type="NCBI Taxonomy" id="1508390"/>
    <lineage>
        <taxon>Bacteria</taxon>
        <taxon>Bacillati</taxon>
        <taxon>Bacillota</taxon>
        <taxon>Bacilli</taxon>
        <taxon>Bacillales</taxon>
        <taxon>Bacillaceae</taxon>
        <taxon>Aureibacillus</taxon>
    </lineage>
</organism>
<keyword evidence="3" id="KW-1185">Reference proteome</keyword>
<accession>A0A4R6TSK3</accession>
<dbReference type="Gene3D" id="3.10.450.50">
    <property type="match status" value="1"/>
</dbReference>
<dbReference type="InterPro" id="IPR032710">
    <property type="entry name" value="NTF2-like_dom_sf"/>
</dbReference>
<dbReference type="OrthoDB" id="121974at2"/>
<evidence type="ECO:0000313" key="3">
    <source>
        <dbReference type="Proteomes" id="UP000295632"/>
    </source>
</evidence>
<name>A0A4R6TSK3_9BACI</name>
<comment type="caution">
    <text evidence="2">The sequence shown here is derived from an EMBL/GenBank/DDBJ whole genome shotgun (WGS) entry which is preliminary data.</text>
</comment>
<sequence length="120" mass="13818">MHDETKLSHHIRSHEEALLTNAIRTSPEGLSALLADEFFEFGSYGRIWTKADFLVDGGIGERTIDLNDFSIRKLADDVVLATYRIHDKTTHKHSLRSSIWKHNHDEWQMVFHQGTSTTTE</sequence>
<gene>
    <name evidence="2" type="ORF">EV213_11764</name>
</gene>
<evidence type="ECO:0000259" key="1">
    <source>
        <dbReference type="Pfam" id="PF14534"/>
    </source>
</evidence>
<dbReference type="RefSeq" id="WP_133581637.1">
    <property type="nucleotide sequence ID" value="NZ_SNYJ01000017.1"/>
</dbReference>
<protein>
    <recommendedName>
        <fullName evidence="1">DUF4440 domain-containing protein</fullName>
    </recommendedName>
</protein>
<reference evidence="2 3" key="1">
    <citation type="submission" date="2019-03" db="EMBL/GenBank/DDBJ databases">
        <title>Genomic Encyclopedia of Type Strains, Phase IV (KMG-IV): sequencing the most valuable type-strain genomes for metagenomic binning, comparative biology and taxonomic classification.</title>
        <authorList>
            <person name="Goeker M."/>
        </authorList>
    </citation>
    <scope>NUCLEOTIDE SEQUENCE [LARGE SCALE GENOMIC DNA]</scope>
    <source>
        <strain evidence="2 3">DSM 28697</strain>
    </source>
</reference>
<feature type="domain" description="DUF4440" evidence="1">
    <location>
        <begin position="11"/>
        <end position="109"/>
    </location>
</feature>
<dbReference type="SUPFAM" id="SSF54427">
    <property type="entry name" value="NTF2-like"/>
    <property type="match status" value="1"/>
</dbReference>
<dbReference type="Pfam" id="PF14534">
    <property type="entry name" value="DUF4440"/>
    <property type="match status" value="1"/>
</dbReference>
<dbReference type="EMBL" id="SNYJ01000017">
    <property type="protein sequence ID" value="TDQ36600.1"/>
    <property type="molecule type" value="Genomic_DNA"/>
</dbReference>
<dbReference type="AlphaFoldDB" id="A0A4R6TSK3"/>
<evidence type="ECO:0000313" key="2">
    <source>
        <dbReference type="EMBL" id="TDQ36600.1"/>
    </source>
</evidence>
<dbReference type="Proteomes" id="UP000295632">
    <property type="component" value="Unassembled WGS sequence"/>
</dbReference>